<feature type="compositionally biased region" description="Basic and acidic residues" evidence="2">
    <location>
        <begin position="143"/>
        <end position="155"/>
    </location>
</feature>
<feature type="region of interest" description="Disordered" evidence="2">
    <location>
        <begin position="221"/>
        <end position="292"/>
    </location>
</feature>
<accession>A0A5B7D7Z4</accession>
<feature type="compositionally biased region" description="Basic and acidic residues" evidence="2">
    <location>
        <begin position="1"/>
        <end position="15"/>
    </location>
</feature>
<feature type="compositionally biased region" description="Basic residues" evidence="2">
    <location>
        <begin position="256"/>
        <end position="275"/>
    </location>
</feature>
<dbReference type="EMBL" id="VSRR010000585">
    <property type="protein sequence ID" value="MPC17395.1"/>
    <property type="molecule type" value="Genomic_DNA"/>
</dbReference>
<sequence length="322" mass="34273">MAAERERDTKFHTESRSSSNNSHFAFSSDEEGEDEDEDEDDDEEDDEEEDYRTASETSIRLNQQASEDICDWGNSRSDSTKQSRSSPLTSRRSAKEDYLTSKLAATSITTTTTTSTATNNSSSSGSGGRDVCCSETGSLHSISDLDDRLQPEKDGPAGTSTTTLPASGDALLVDLLETQVESLKAKLEQTQTDYLALHKDHMALKTKLRVGGGRNVVVEEGVDGGGGEGGGGGGGGAGGVMNTSSSPLPSNSVTGAHHHHLHHSHPHPHHHHHYHLATTSPPDSDPSQQVPGRHAEYAKPANLGGPGSTTLFLYTLITDPPF</sequence>
<feature type="coiled-coil region" evidence="1">
    <location>
        <begin position="173"/>
        <end position="200"/>
    </location>
</feature>
<gene>
    <name evidence="3" type="ORF">E2C01_010250</name>
</gene>
<feature type="region of interest" description="Disordered" evidence="2">
    <location>
        <begin position="111"/>
        <end position="165"/>
    </location>
</feature>
<dbReference type="Proteomes" id="UP000324222">
    <property type="component" value="Unassembled WGS sequence"/>
</dbReference>
<feature type="compositionally biased region" description="Polar residues" evidence="2">
    <location>
        <begin position="54"/>
        <end position="66"/>
    </location>
</feature>
<keyword evidence="1" id="KW-0175">Coiled coil</keyword>
<feature type="compositionally biased region" description="Acidic residues" evidence="2">
    <location>
        <begin position="28"/>
        <end position="50"/>
    </location>
</feature>
<comment type="caution">
    <text evidence="3">The sequence shown here is derived from an EMBL/GenBank/DDBJ whole genome shotgun (WGS) entry which is preliminary data.</text>
</comment>
<feature type="compositionally biased region" description="Low complexity" evidence="2">
    <location>
        <begin position="276"/>
        <end position="289"/>
    </location>
</feature>
<reference evidence="3 4" key="1">
    <citation type="submission" date="2019-05" db="EMBL/GenBank/DDBJ databases">
        <title>Another draft genome of Portunus trituberculatus and its Hox gene families provides insights of decapod evolution.</title>
        <authorList>
            <person name="Jeong J.-H."/>
            <person name="Song I."/>
            <person name="Kim S."/>
            <person name="Choi T."/>
            <person name="Kim D."/>
            <person name="Ryu S."/>
            <person name="Kim W."/>
        </authorList>
    </citation>
    <scope>NUCLEOTIDE SEQUENCE [LARGE SCALE GENOMIC DNA]</scope>
    <source>
        <tissue evidence="3">Muscle</tissue>
    </source>
</reference>
<dbReference type="OrthoDB" id="9942268at2759"/>
<name>A0A5B7D7Z4_PORTR</name>
<keyword evidence="4" id="KW-1185">Reference proteome</keyword>
<proteinExistence type="predicted"/>
<dbReference type="AlphaFoldDB" id="A0A5B7D7Z4"/>
<feature type="compositionally biased region" description="Polar residues" evidence="2">
    <location>
        <begin position="241"/>
        <end position="254"/>
    </location>
</feature>
<feature type="compositionally biased region" description="Low complexity" evidence="2">
    <location>
        <begin position="16"/>
        <end position="27"/>
    </location>
</feature>
<feature type="compositionally biased region" description="Low complexity" evidence="2">
    <location>
        <begin position="111"/>
        <end position="124"/>
    </location>
</feature>
<evidence type="ECO:0000256" key="1">
    <source>
        <dbReference type="SAM" id="Coils"/>
    </source>
</evidence>
<feature type="region of interest" description="Disordered" evidence="2">
    <location>
        <begin position="1"/>
        <end position="98"/>
    </location>
</feature>
<organism evidence="3 4">
    <name type="scientific">Portunus trituberculatus</name>
    <name type="common">Swimming crab</name>
    <name type="synonym">Neptunus trituberculatus</name>
    <dbReference type="NCBI Taxonomy" id="210409"/>
    <lineage>
        <taxon>Eukaryota</taxon>
        <taxon>Metazoa</taxon>
        <taxon>Ecdysozoa</taxon>
        <taxon>Arthropoda</taxon>
        <taxon>Crustacea</taxon>
        <taxon>Multicrustacea</taxon>
        <taxon>Malacostraca</taxon>
        <taxon>Eumalacostraca</taxon>
        <taxon>Eucarida</taxon>
        <taxon>Decapoda</taxon>
        <taxon>Pleocyemata</taxon>
        <taxon>Brachyura</taxon>
        <taxon>Eubrachyura</taxon>
        <taxon>Portunoidea</taxon>
        <taxon>Portunidae</taxon>
        <taxon>Portuninae</taxon>
        <taxon>Portunus</taxon>
    </lineage>
</organism>
<feature type="compositionally biased region" description="Low complexity" evidence="2">
    <location>
        <begin position="75"/>
        <end position="86"/>
    </location>
</feature>
<feature type="compositionally biased region" description="Gly residues" evidence="2">
    <location>
        <begin position="223"/>
        <end position="239"/>
    </location>
</feature>
<evidence type="ECO:0000313" key="4">
    <source>
        <dbReference type="Proteomes" id="UP000324222"/>
    </source>
</evidence>
<protein>
    <submittedName>
        <fullName evidence="3">Uncharacterized protein</fullName>
    </submittedName>
</protein>
<evidence type="ECO:0000313" key="3">
    <source>
        <dbReference type="EMBL" id="MPC17395.1"/>
    </source>
</evidence>
<evidence type="ECO:0000256" key="2">
    <source>
        <dbReference type="SAM" id="MobiDB-lite"/>
    </source>
</evidence>